<evidence type="ECO:0000259" key="7">
    <source>
        <dbReference type="Pfam" id="PF02234"/>
    </source>
</evidence>
<comment type="subcellular location">
    <subcellularLocation>
        <location evidence="1">Nucleus</location>
    </subcellularLocation>
</comment>
<evidence type="ECO:0000256" key="2">
    <source>
        <dbReference type="ARBA" id="ARBA00006726"/>
    </source>
</evidence>
<evidence type="ECO:0000256" key="4">
    <source>
        <dbReference type="ARBA" id="ARBA00023242"/>
    </source>
</evidence>
<evidence type="ECO:0000256" key="1">
    <source>
        <dbReference type="ARBA" id="ARBA00004123"/>
    </source>
</evidence>
<evidence type="ECO:0000256" key="5">
    <source>
        <dbReference type="ARBA" id="ARBA00023306"/>
    </source>
</evidence>
<organism evidence="8">
    <name type="scientific">Pectinophora gossypiella</name>
    <name type="common">Cotton pink bollworm</name>
    <name type="synonym">Depressaria gossypiella</name>
    <dbReference type="NCBI Taxonomy" id="13191"/>
    <lineage>
        <taxon>Eukaryota</taxon>
        <taxon>Metazoa</taxon>
        <taxon>Ecdysozoa</taxon>
        <taxon>Arthropoda</taxon>
        <taxon>Hexapoda</taxon>
        <taxon>Insecta</taxon>
        <taxon>Pterygota</taxon>
        <taxon>Neoptera</taxon>
        <taxon>Endopterygota</taxon>
        <taxon>Lepidoptera</taxon>
        <taxon>Glossata</taxon>
        <taxon>Ditrysia</taxon>
        <taxon>Gelechioidea</taxon>
        <taxon>Gelechiidae</taxon>
        <taxon>Apatetrinae</taxon>
        <taxon>Pectinophora</taxon>
    </lineage>
</organism>
<feature type="region of interest" description="Disordered" evidence="6">
    <location>
        <begin position="88"/>
        <end position="130"/>
    </location>
</feature>
<reference evidence="8" key="1">
    <citation type="submission" date="2015-09" db="EMBL/GenBank/DDBJ databases">
        <title>De novo assembly of Pectinophora gossypiella (Pink Bollworm) gut transcriptome.</title>
        <authorList>
            <person name="Tassone E.E."/>
        </authorList>
    </citation>
    <scope>NUCLEOTIDE SEQUENCE</scope>
</reference>
<keyword evidence="5" id="KW-0131">Cell cycle</keyword>
<proteinExistence type="inferred from homology"/>
<dbReference type="GO" id="GO:0051726">
    <property type="term" value="P:regulation of cell cycle"/>
    <property type="evidence" value="ECO:0007669"/>
    <property type="project" value="InterPro"/>
</dbReference>
<sequence length="151" mass="17498">MTTSHNQRAMHRISPSHSVCRRLFPDESADEARTDNFANVLQESLATDSAQKMLKWNFDFKNEVPLEGDYEWFRCDGPDDWIPIKPGKKIEEPDEQESLLMQTENETTPKSNHEDASAPVIRKRRNNLDHSYTKGEVKRKLSFDKVTFGSQ</sequence>
<dbReference type="PANTHER" id="PTHR10265:SF45">
    <property type="entry name" value="DACAPO"/>
    <property type="match status" value="1"/>
</dbReference>
<keyword evidence="3" id="KW-0649">Protein kinase inhibitor</keyword>
<feature type="domain" description="Cyclin-dependent kinase inhibitor" evidence="7">
    <location>
        <begin position="37"/>
        <end position="74"/>
    </location>
</feature>
<name>A0A1E1W5S4_PECGO</name>
<dbReference type="PANTHER" id="PTHR10265">
    <property type="entry name" value="CYCLIN-DEPENDENT KINASE INHIBITOR 1"/>
    <property type="match status" value="1"/>
</dbReference>
<dbReference type="GO" id="GO:0005634">
    <property type="term" value="C:nucleus"/>
    <property type="evidence" value="ECO:0007669"/>
    <property type="project" value="UniProtKB-SubCell"/>
</dbReference>
<keyword evidence="4" id="KW-0539">Nucleus</keyword>
<dbReference type="AlphaFoldDB" id="A0A1E1W5S4"/>
<dbReference type="Pfam" id="PF02234">
    <property type="entry name" value="CDI"/>
    <property type="match status" value="1"/>
</dbReference>
<protein>
    <recommendedName>
        <fullName evidence="7">Cyclin-dependent kinase inhibitor domain-containing protein</fullName>
    </recommendedName>
</protein>
<evidence type="ECO:0000256" key="3">
    <source>
        <dbReference type="ARBA" id="ARBA00023013"/>
    </source>
</evidence>
<dbReference type="OrthoDB" id="9940972at2759"/>
<gene>
    <name evidence="8" type="ORF">g.15135</name>
</gene>
<feature type="compositionally biased region" description="Polar residues" evidence="6">
    <location>
        <begin position="99"/>
        <end position="110"/>
    </location>
</feature>
<comment type="similarity">
    <text evidence="2">Belongs to the CDI family.</text>
</comment>
<dbReference type="Gene3D" id="4.10.365.10">
    <property type="entry name" value="p27"/>
    <property type="match status" value="1"/>
</dbReference>
<accession>A0A1E1W5S4</accession>
<evidence type="ECO:0000256" key="6">
    <source>
        <dbReference type="SAM" id="MobiDB-lite"/>
    </source>
</evidence>
<dbReference type="InterPro" id="IPR044898">
    <property type="entry name" value="CDI_dom_sf"/>
</dbReference>
<dbReference type="EMBL" id="GDQN01008722">
    <property type="protein sequence ID" value="JAT82332.1"/>
    <property type="molecule type" value="Transcribed_RNA"/>
</dbReference>
<evidence type="ECO:0000313" key="8">
    <source>
        <dbReference type="EMBL" id="JAT82332.1"/>
    </source>
</evidence>
<dbReference type="GO" id="GO:0004861">
    <property type="term" value="F:cyclin-dependent protein serine/threonine kinase inhibitor activity"/>
    <property type="evidence" value="ECO:0007669"/>
    <property type="project" value="InterPro"/>
</dbReference>
<dbReference type="InterPro" id="IPR003175">
    <property type="entry name" value="CDI_dom"/>
</dbReference>